<dbReference type="HOGENOM" id="CLU_220107_0_0_1"/>
<gene>
    <name evidence="1" type="ORF">FOYG_16112</name>
</gene>
<proteinExistence type="predicted"/>
<evidence type="ECO:0000313" key="1">
    <source>
        <dbReference type="EMBL" id="EWY81907.1"/>
    </source>
</evidence>
<accession>W9HI62</accession>
<reference evidence="1 2" key="1">
    <citation type="submission" date="2011-06" db="EMBL/GenBank/DDBJ databases">
        <title>The Genome Sequence of Fusarium oxysporum FOSC 3-a.</title>
        <authorList>
            <consortium name="The Broad Institute Genome Sequencing Platform"/>
            <person name="Ma L.-J."/>
            <person name="Gale L.R."/>
            <person name="Schwartz D.C."/>
            <person name="Zhou S."/>
            <person name="Corby-Kistler H."/>
            <person name="Young S.K."/>
            <person name="Zeng Q."/>
            <person name="Gargeya S."/>
            <person name="Fitzgerald M."/>
            <person name="Haas B."/>
            <person name="Abouelleil A."/>
            <person name="Alvarado L."/>
            <person name="Arachchi H.M."/>
            <person name="Berlin A."/>
            <person name="Brown A."/>
            <person name="Chapman S.B."/>
            <person name="Chen Z."/>
            <person name="Dunbar C."/>
            <person name="Freedman E."/>
            <person name="Gearin G."/>
            <person name="Gellesch M."/>
            <person name="Goldberg J."/>
            <person name="Griggs A."/>
            <person name="Gujja S."/>
            <person name="Heiman D."/>
            <person name="Howarth C."/>
            <person name="Larson L."/>
            <person name="Lui A."/>
            <person name="MacDonald P.J.P."/>
            <person name="Mehta T."/>
            <person name="Montmayeur A."/>
            <person name="Murphy C."/>
            <person name="Neiman D."/>
            <person name="Pearson M."/>
            <person name="Priest M."/>
            <person name="Roberts A."/>
            <person name="Saif S."/>
            <person name="Shea T."/>
            <person name="Shenoy N."/>
            <person name="Sisk P."/>
            <person name="Stolte C."/>
            <person name="Sykes S."/>
            <person name="Wortman J."/>
            <person name="Nusbaum C."/>
            <person name="Birren B."/>
        </authorList>
    </citation>
    <scope>NUCLEOTIDE SEQUENCE [LARGE SCALE GENOMIC DNA]</scope>
    <source>
        <strain evidence="2">FOSC 3-a</strain>
    </source>
</reference>
<dbReference type="Proteomes" id="UP000030753">
    <property type="component" value="Unassembled WGS sequence"/>
</dbReference>
<organism evidence="1 2">
    <name type="scientific">Fusarium oxysporum NRRL 32931</name>
    <dbReference type="NCBI Taxonomy" id="660029"/>
    <lineage>
        <taxon>Eukaryota</taxon>
        <taxon>Fungi</taxon>
        <taxon>Dikarya</taxon>
        <taxon>Ascomycota</taxon>
        <taxon>Pezizomycotina</taxon>
        <taxon>Sordariomycetes</taxon>
        <taxon>Hypocreomycetidae</taxon>
        <taxon>Hypocreales</taxon>
        <taxon>Nectriaceae</taxon>
        <taxon>Fusarium</taxon>
        <taxon>Fusarium oxysporum species complex</taxon>
    </lineage>
</organism>
<evidence type="ECO:0000313" key="2">
    <source>
        <dbReference type="Proteomes" id="UP000030753"/>
    </source>
</evidence>
<protein>
    <submittedName>
        <fullName evidence="1">Uncharacterized protein</fullName>
    </submittedName>
</protein>
<dbReference type="AlphaFoldDB" id="W9HI62"/>
<dbReference type="EMBL" id="JH717849">
    <property type="protein sequence ID" value="EWY81907.1"/>
    <property type="molecule type" value="Genomic_DNA"/>
</dbReference>
<name>W9HI62_FUSOX</name>
<sequence length="30" mass="3113">MGVDQIAEFSSQKQSGISFVAGGDGKLLEL</sequence>